<dbReference type="InterPro" id="IPR000835">
    <property type="entry name" value="HTH_MarR-typ"/>
</dbReference>
<dbReference type="InterPro" id="IPR036388">
    <property type="entry name" value="WH-like_DNA-bd_sf"/>
</dbReference>
<evidence type="ECO:0000313" key="2">
    <source>
        <dbReference type="EMBL" id="OIN58842.1"/>
    </source>
</evidence>
<sequence>MISEEANISYDFAHYRSLRERSFGRLMMRLKRYMANFLEGKLHELGFDDFKVSYLSFLSHIEEAGITNSELARHACVTKQMMSKTVSLLEASGYIYLKKNENDSRSSIIYLSDRGKSLFIALTQCMQELRQQFDAIAGAEQIDNMLDTMILLVNELPTEQ</sequence>
<dbReference type="InterPro" id="IPR036390">
    <property type="entry name" value="WH_DNA-bd_sf"/>
</dbReference>
<comment type="caution">
    <text evidence="2">The sequence shown here is derived from an EMBL/GenBank/DDBJ whole genome shotgun (WGS) entry which is preliminary data.</text>
</comment>
<reference evidence="2 3" key="1">
    <citation type="submission" date="2016-10" db="EMBL/GenBank/DDBJ databases">
        <title>Arsenicibacter rosenii gen. nov., sp. nov., an efficient arsenic-methylating bacterium isolated from an arsenic-contaminated paddy soil.</title>
        <authorList>
            <person name="Huang K."/>
        </authorList>
    </citation>
    <scope>NUCLEOTIDE SEQUENCE [LARGE SCALE GENOMIC DNA]</scope>
    <source>
        <strain evidence="2 3">SM-1</strain>
    </source>
</reference>
<feature type="domain" description="HTH marR-type" evidence="1">
    <location>
        <begin position="20"/>
        <end position="158"/>
    </location>
</feature>
<organism evidence="2 3">
    <name type="scientific">Arsenicibacter rosenii</name>
    <dbReference type="NCBI Taxonomy" id="1750698"/>
    <lineage>
        <taxon>Bacteria</taxon>
        <taxon>Pseudomonadati</taxon>
        <taxon>Bacteroidota</taxon>
        <taxon>Cytophagia</taxon>
        <taxon>Cytophagales</taxon>
        <taxon>Spirosomataceae</taxon>
        <taxon>Arsenicibacter</taxon>
    </lineage>
</organism>
<dbReference type="GO" id="GO:0003700">
    <property type="term" value="F:DNA-binding transcription factor activity"/>
    <property type="evidence" value="ECO:0007669"/>
    <property type="project" value="InterPro"/>
</dbReference>
<gene>
    <name evidence="2" type="ORF">BLX24_11460</name>
</gene>
<dbReference type="Proteomes" id="UP000181790">
    <property type="component" value="Unassembled WGS sequence"/>
</dbReference>
<keyword evidence="3" id="KW-1185">Reference proteome</keyword>
<dbReference type="EMBL" id="MORL01000005">
    <property type="protein sequence ID" value="OIN58842.1"/>
    <property type="molecule type" value="Genomic_DNA"/>
</dbReference>
<dbReference type="PANTHER" id="PTHR33164">
    <property type="entry name" value="TRANSCRIPTIONAL REGULATOR, MARR FAMILY"/>
    <property type="match status" value="1"/>
</dbReference>
<dbReference type="PANTHER" id="PTHR33164:SF43">
    <property type="entry name" value="HTH-TYPE TRANSCRIPTIONAL REPRESSOR YETL"/>
    <property type="match status" value="1"/>
</dbReference>
<evidence type="ECO:0000259" key="1">
    <source>
        <dbReference type="PROSITE" id="PS50995"/>
    </source>
</evidence>
<name>A0A1S2VJA9_9BACT</name>
<dbReference type="GO" id="GO:0006950">
    <property type="term" value="P:response to stress"/>
    <property type="evidence" value="ECO:0007669"/>
    <property type="project" value="TreeGrafter"/>
</dbReference>
<dbReference type="RefSeq" id="WP_071503293.1">
    <property type="nucleotide sequence ID" value="NZ_MORL01000005.1"/>
</dbReference>
<proteinExistence type="predicted"/>
<protein>
    <submittedName>
        <fullName evidence="2">MarR family transcriptional regulator</fullName>
    </submittedName>
</protein>
<dbReference type="Pfam" id="PF12802">
    <property type="entry name" value="MarR_2"/>
    <property type="match status" value="1"/>
</dbReference>
<dbReference type="AlphaFoldDB" id="A0A1S2VJA9"/>
<evidence type="ECO:0000313" key="3">
    <source>
        <dbReference type="Proteomes" id="UP000181790"/>
    </source>
</evidence>
<dbReference type="SUPFAM" id="SSF46785">
    <property type="entry name" value="Winged helix' DNA-binding domain"/>
    <property type="match status" value="1"/>
</dbReference>
<dbReference type="OrthoDB" id="948423at2"/>
<dbReference type="SMART" id="SM00347">
    <property type="entry name" value="HTH_MARR"/>
    <property type="match status" value="1"/>
</dbReference>
<dbReference type="Gene3D" id="1.10.10.10">
    <property type="entry name" value="Winged helix-like DNA-binding domain superfamily/Winged helix DNA-binding domain"/>
    <property type="match status" value="1"/>
</dbReference>
<dbReference type="PROSITE" id="PS50995">
    <property type="entry name" value="HTH_MARR_2"/>
    <property type="match status" value="1"/>
</dbReference>
<dbReference type="InterPro" id="IPR039422">
    <property type="entry name" value="MarR/SlyA-like"/>
</dbReference>
<accession>A0A1S2VJA9</accession>